<sequence>MLYTKLVMGDWRNQPTDQPTFLSALISHVVTVMNHISEVPSNMCTHKLKNTSMLMLLSSKTTCRNATPKTTRFPLTPKNGILGT</sequence>
<proteinExistence type="predicted"/>
<protein>
    <submittedName>
        <fullName evidence="1">Uncharacterized protein</fullName>
    </submittedName>
</protein>
<reference evidence="1" key="1">
    <citation type="submission" date="2015-07" db="EMBL/GenBank/DDBJ databases">
        <title>MeaNS - Measles Nucleotide Surveillance Program.</title>
        <authorList>
            <person name="Tran T."/>
            <person name="Druce J."/>
        </authorList>
    </citation>
    <scope>NUCLEOTIDE SEQUENCE</scope>
    <source>
        <strain evidence="1">UCB-OBI-ISO-001</strain>
        <tissue evidence="1">Gonad</tissue>
    </source>
</reference>
<accession>A0A0L8GN60</accession>
<evidence type="ECO:0000313" key="1">
    <source>
        <dbReference type="EMBL" id="KOF78441.1"/>
    </source>
</evidence>
<dbReference type="EMBL" id="KQ421085">
    <property type="protein sequence ID" value="KOF78441.1"/>
    <property type="molecule type" value="Genomic_DNA"/>
</dbReference>
<dbReference type="AlphaFoldDB" id="A0A0L8GN60"/>
<organism evidence="1">
    <name type="scientific">Octopus bimaculoides</name>
    <name type="common">California two-spotted octopus</name>
    <dbReference type="NCBI Taxonomy" id="37653"/>
    <lineage>
        <taxon>Eukaryota</taxon>
        <taxon>Metazoa</taxon>
        <taxon>Spiralia</taxon>
        <taxon>Lophotrochozoa</taxon>
        <taxon>Mollusca</taxon>
        <taxon>Cephalopoda</taxon>
        <taxon>Coleoidea</taxon>
        <taxon>Octopodiformes</taxon>
        <taxon>Octopoda</taxon>
        <taxon>Incirrata</taxon>
        <taxon>Octopodidae</taxon>
        <taxon>Octopus</taxon>
    </lineage>
</organism>
<name>A0A0L8GN60_OCTBM</name>
<gene>
    <name evidence="1" type="ORF">OCBIM_22030765mg</name>
</gene>